<proteinExistence type="predicted"/>
<accession>A0ABP8VU98</accession>
<gene>
    <name evidence="2" type="ORF">GCM10025780_14710</name>
</gene>
<comment type="caution">
    <text evidence="2">The sequence shown here is derived from an EMBL/GenBank/DDBJ whole genome shotgun (WGS) entry which is preliminary data.</text>
</comment>
<evidence type="ECO:0000313" key="3">
    <source>
        <dbReference type="Proteomes" id="UP001501295"/>
    </source>
</evidence>
<protein>
    <submittedName>
        <fullName evidence="2">Uncharacterized protein</fullName>
    </submittedName>
</protein>
<dbReference type="EMBL" id="BAABLM010000002">
    <property type="protein sequence ID" value="GAA4671881.1"/>
    <property type="molecule type" value="Genomic_DNA"/>
</dbReference>
<evidence type="ECO:0000313" key="2">
    <source>
        <dbReference type="EMBL" id="GAA4671881.1"/>
    </source>
</evidence>
<sequence>MTARVREKAAVIGAPRGMNLGVSDGSPHSPVRGRDHDVGVGVTDGVGVTEGEGVELVAGGRFCTVTW</sequence>
<reference evidence="3" key="1">
    <citation type="journal article" date="2019" name="Int. J. Syst. Evol. Microbiol.">
        <title>The Global Catalogue of Microorganisms (GCM) 10K type strain sequencing project: providing services to taxonomists for standard genome sequencing and annotation.</title>
        <authorList>
            <consortium name="The Broad Institute Genomics Platform"/>
            <consortium name="The Broad Institute Genome Sequencing Center for Infectious Disease"/>
            <person name="Wu L."/>
            <person name="Ma J."/>
        </authorList>
    </citation>
    <scope>NUCLEOTIDE SEQUENCE [LARGE SCALE GENOMIC DNA]</scope>
    <source>
        <strain evidence="3">JCM 18956</strain>
    </source>
</reference>
<feature type="region of interest" description="Disordered" evidence="1">
    <location>
        <begin position="16"/>
        <end position="46"/>
    </location>
</feature>
<dbReference type="Proteomes" id="UP001501295">
    <property type="component" value="Unassembled WGS sequence"/>
</dbReference>
<keyword evidence="3" id="KW-1185">Reference proteome</keyword>
<name>A0ABP8VU98_9MICO</name>
<organism evidence="2 3">
    <name type="scientific">Frondihabitans cladoniiphilus</name>
    <dbReference type="NCBI Taxonomy" id="715785"/>
    <lineage>
        <taxon>Bacteria</taxon>
        <taxon>Bacillati</taxon>
        <taxon>Actinomycetota</taxon>
        <taxon>Actinomycetes</taxon>
        <taxon>Micrococcales</taxon>
        <taxon>Microbacteriaceae</taxon>
        <taxon>Frondihabitans</taxon>
    </lineage>
</organism>
<evidence type="ECO:0000256" key="1">
    <source>
        <dbReference type="SAM" id="MobiDB-lite"/>
    </source>
</evidence>